<evidence type="ECO:0000313" key="4">
    <source>
        <dbReference type="EMBL" id="VWC89861.1"/>
    </source>
</evidence>
<name>A0ABY6Y0D1_9BURK</name>
<dbReference type="SMART" id="SM00047">
    <property type="entry name" value="LYZ2"/>
    <property type="match status" value="1"/>
</dbReference>
<keyword evidence="5" id="KW-1185">Reference proteome</keyword>
<gene>
    <name evidence="4" type="ORF">BLA17378_04493</name>
</gene>
<dbReference type="PANTHER" id="PTHR33308:SF9">
    <property type="entry name" value="PEPTIDOGLYCAN HYDROLASE FLGJ"/>
    <property type="match status" value="1"/>
</dbReference>
<dbReference type="Proteomes" id="UP000494120">
    <property type="component" value="Unassembled WGS sequence"/>
</dbReference>
<evidence type="ECO:0000256" key="1">
    <source>
        <dbReference type="ARBA" id="ARBA00022801"/>
    </source>
</evidence>
<keyword evidence="1" id="KW-0378">Hydrolase</keyword>
<dbReference type="PANTHER" id="PTHR33308">
    <property type="entry name" value="PEPTIDOGLYCAN HYDROLASE FLGJ"/>
    <property type="match status" value="1"/>
</dbReference>
<reference evidence="4 5" key="1">
    <citation type="submission" date="2019-09" db="EMBL/GenBank/DDBJ databases">
        <authorList>
            <person name="Depoorter E."/>
        </authorList>
    </citation>
    <scope>NUCLEOTIDE SEQUENCE [LARGE SCALE GENOMIC DNA]</scope>
    <source>
        <strain evidence="4 5">R-17378</strain>
    </source>
</reference>
<evidence type="ECO:0000256" key="2">
    <source>
        <dbReference type="SAM" id="MobiDB-lite"/>
    </source>
</evidence>
<dbReference type="InterPro" id="IPR051056">
    <property type="entry name" value="Glycosyl_Hydrolase_73"/>
</dbReference>
<protein>
    <submittedName>
        <fullName evidence="4">Phage glucosaminidase</fullName>
    </submittedName>
</protein>
<feature type="domain" description="Mannosyl-glycoprotein endo-beta-N-acetylglucosamidase-like" evidence="3">
    <location>
        <begin position="471"/>
        <end position="623"/>
    </location>
</feature>
<dbReference type="RefSeq" id="WP_254607815.1">
    <property type="nucleotide sequence ID" value="NZ_CABVQG010000016.1"/>
</dbReference>
<proteinExistence type="predicted"/>
<comment type="caution">
    <text evidence="4">The sequence shown here is derived from an EMBL/GenBank/DDBJ whole genome shotgun (WGS) entry which is preliminary data.</text>
</comment>
<dbReference type="EMBL" id="CABVQG010000016">
    <property type="protein sequence ID" value="VWC89861.1"/>
    <property type="molecule type" value="Genomic_DNA"/>
</dbReference>
<evidence type="ECO:0000259" key="3">
    <source>
        <dbReference type="SMART" id="SM00047"/>
    </source>
</evidence>
<dbReference type="Pfam" id="PF01832">
    <property type="entry name" value="Glucosaminidase"/>
    <property type="match status" value="1"/>
</dbReference>
<dbReference type="Gene3D" id="1.10.530.10">
    <property type="match status" value="1"/>
</dbReference>
<accession>A0ABY6Y0D1</accession>
<feature type="region of interest" description="Disordered" evidence="2">
    <location>
        <begin position="452"/>
        <end position="475"/>
    </location>
</feature>
<dbReference type="InterPro" id="IPR002901">
    <property type="entry name" value="MGlyc_endo_b_GlcNAc-like_dom"/>
</dbReference>
<evidence type="ECO:0000313" key="5">
    <source>
        <dbReference type="Proteomes" id="UP000494120"/>
    </source>
</evidence>
<sequence length="683" mass="71316">MATLIDSLVVALGIDASGLTKGQKDASEALKKTSDQADRTAKELEAKGKQAAQFFSQIKNQVVGLFAVFTAGKGLSSFVSDVVAADAAVGRVAKNIGLSTEALSAWQGVAERAGGSASGITGTLRNISSQMQQIALTGTPGAQVLQSLAMAGINVSKYFDKATSSSERLLMASDAFSHMDAARAQALGAGMGFDEGTINVLMQGRQAVQALLAEQEKIGHTNEEDAKSAMQLQAAWRSLEQASTDLGRKILTSLSPYIQDLSAALLKFSEWAETHRPMVEAAFFGLAAAVTAFAVALAAPLAGMAALSAGIGVAIAMIALLYDDWKTWIDGGQSAFGGFWQFFADKWASISGVVTPVFDSLKKVFSDWISSVTDLLKLVVALFTGSGDDIRKAWIALVGDLGKYFTDWIGLIKNLGPAILAAFKTAFVSAFEWVKDRARAVWDAITGKHEAAAAAPSESGTGAPPANGARSSTVSAGTGQSALADVLQAAKQAEAKYGVPAGITFAQWALESNRGKSMPEGSNNPFGIKAKPGQPFVEAMTDEFINGQKVRVMQKFAKFDTLADAFEAHAKLLATGKPYAAARAHSDDPNAYADALTGVYATDPKYGAKLKKIMASVDLANGARSSVMAAASSTQTGSMSTTDVKIGQLNVHTQATDATAIAKDIGPAVQKYAFTVQSNTGLI</sequence>
<organism evidence="4 5">
    <name type="scientific">Burkholderia aenigmatica</name>
    <dbReference type="NCBI Taxonomy" id="2015348"/>
    <lineage>
        <taxon>Bacteria</taxon>
        <taxon>Pseudomonadati</taxon>
        <taxon>Pseudomonadota</taxon>
        <taxon>Betaproteobacteria</taxon>
        <taxon>Burkholderiales</taxon>
        <taxon>Burkholderiaceae</taxon>
        <taxon>Burkholderia</taxon>
        <taxon>Burkholderia cepacia complex</taxon>
    </lineage>
</organism>